<reference evidence="5" key="1">
    <citation type="submission" date="2025-08" db="UniProtKB">
        <authorList>
            <consortium name="RefSeq"/>
        </authorList>
    </citation>
    <scope>IDENTIFICATION</scope>
    <source>
        <tissue evidence="5">Whole organism</tissue>
    </source>
</reference>
<feature type="region of interest" description="Disordered" evidence="1">
    <location>
        <begin position="137"/>
        <end position="168"/>
    </location>
</feature>
<keyword evidence="2" id="KW-0812">Transmembrane</keyword>
<feature type="compositionally biased region" description="Low complexity" evidence="1">
    <location>
        <begin position="137"/>
        <end position="150"/>
    </location>
</feature>
<dbReference type="Proteomes" id="UP000694843">
    <property type="component" value="Unplaced"/>
</dbReference>
<proteinExistence type="predicted"/>
<feature type="transmembrane region" description="Helical" evidence="2">
    <location>
        <begin position="31"/>
        <end position="53"/>
    </location>
</feature>
<evidence type="ECO:0000256" key="1">
    <source>
        <dbReference type="SAM" id="MobiDB-lite"/>
    </source>
</evidence>
<name>A0A979FJP0_HYAAZ</name>
<keyword evidence="4" id="KW-1185">Reference proteome</keyword>
<dbReference type="RefSeq" id="XP_047736947.1">
    <property type="nucleotide sequence ID" value="XM_047880991.1"/>
</dbReference>
<protein>
    <submittedName>
        <fullName evidence="5">Per-hexamer repeat protein 5</fullName>
    </submittedName>
</protein>
<dbReference type="GeneID" id="125178066"/>
<evidence type="ECO:0000256" key="3">
    <source>
        <dbReference type="SAM" id="SignalP"/>
    </source>
</evidence>
<organism evidence="4 5">
    <name type="scientific">Hyalella azteca</name>
    <name type="common">Amphipod</name>
    <dbReference type="NCBI Taxonomy" id="294128"/>
    <lineage>
        <taxon>Eukaryota</taxon>
        <taxon>Metazoa</taxon>
        <taxon>Ecdysozoa</taxon>
        <taxon>Arthropoda</taxon>
        <taxon>Crustacea</taxon>
        <taxon>Multicrustacea</taxon>
        <taxon>Malacostraca</taxon>
        <taxon>Eumalacostraca</taxon>
        <taxon>Peracarida</taxon>
        <taxon>Amphipoda</taxon>
        <taxon>Senticaudata</taxon>
        <taxon>Talitrida</taxon>
        <taxon>Talitroidea</taxon>
        <taxon>Hyalellidae</taxon>
        <taxon>Hyalella</taxon>
    </lineage>
</organism>
<keyword evidence="2" id="KW-0472">Membrane</keyword>
<feature type="compositionally biased region" description="Polar residues" evidence="1">
    <location>
        <begin position="156"/>
        <end position="168"/>
    </location>
</feature>
<keyword evidence="2" id="KW-1133">Transmembrane helix</keyword>
<accession>A0A979FJP0</accession>
<dbReference type="OMA" id="TITFDAM"/>
<feature type="compositionally biased region" description="Polar residues" evidence="1">
    <location>
        <begin position="448"/>
        <end position="489"/>
    </location>
</feature>
<dbReference type="OrthoDB" id="199400at2759"/>
<feature type="compositionally biased region" description="Low complexity" evidence="1">
    <location>
        <begin position="575"/>
        <end position="608"/>
    </location>
</feature>
<dbReference type="KEGG" id="hazt:125178066"/>
<feature type="compositionally biased region" description="Low complexity" evidence="1">
    <location>
        <begin position="520"/>
        <end position="547"/>
    </location>
</feature>
<feature type="compositionally biased region" description="Polar residues" evidence="1">
    <location>
        <begin position="507"/>
        <end position="519"/>
    </location>
</feature>
<feature type="compositionally biased region" description="Polar residues" evidence="1">
    <location>
        <begin position="548"/>
        <end position="573"/>
    </location>
</feature>
<gene>
    <name evidence="5" type="primary">LOC125178066</name>
</gene>
<feature type="compositionally biased region" description="Polar residues" evidence="1">
    <location>
        <begin position="609"/>
        <end position="619"/>
    </location>
</feature>
<dbReference type="AlphaFoldDB" id="A0A979FJP0"/>
<evidence type="ECO:0000256" key="2">
    <source>
        <dbReference type="SAM" id="Phobius"/>
    </source>
</evidence>
<feature type="region of interest" description="Disordered" evidence="1">
    <location>
        <begin position="315"/>
        <end position="638"/>
    </location>
</feature>
<evidence type="ECO:0000313" key="4">
    <source>
        <dbReference type="Proteomes" id="UP000694843"/>
    </source>
</evidence>
<feature type="chain" id="PRO_5037746944" evidence="3">
    <location>
        <begin position="26"/>
        <end position="775"/>
    </location>
</feature>
<evidence type="ECO:0000313" key="5">
    <source>
        <dbReference type="RefSeq" id="XP_047736947.1"/>
    </source>
</evidence>
<feature type="signal peptide" evidence="3">
    <location>
        <begin position="1"/>
        <end position="25"/>
    </location>
</feature>
<sequence>MDMLVRALLCLLLFWFCYVSQITDSTKNPSFWSTYIGIILMCLCSLKLQILTFEDWIKCDLQKKNFSKFSKSTFNMKNLAEAKDRGNSVIDVKKEFYEEVFESLSDLRSGILKSPMIWCEPCIYAVIESDHDEMLSSDSSYISESSSQDFSPPPTEVSTQVGSEANGVSQIQPSCASDLHGEPNQASNGAFAATIGASSGSDKGVPPGETVCLTEAEKVKSGSDQLPPKLLAISEASGGKTKMTTSCTLMKTGLTKPSYGNSSSSIGISTLDKASTKPVNMQTTKAPRTITSGANVQRSASCLTKSGVVAGAAMKSSTTASDLRPHTAIRNARPGSVKPSAPGLGSAKPSASGLGSAKPSASGLGSAKPSGSGLGSAKPSASGLGSAKPSASGLGSAKPAASGLGSAKPSASGLGSAKPSASGLGSAKPSASGLGSAKPSASGLGSAKPSTSGVGSAKPSTSGVGSAKPSTSGVGSAKPSTSGMGSARTSGLGMGSTRTSGFGPGSAKTSASGPGSAKTSASGPGSAKPSASGPGSAKPSASGPGSAMTSASGPGSEKTSASEPGSEKTSASGPGSEKTSASGAGSAKPSASGPGSAKPSASGPGSAKLSSIVTSNKGSPVSRLASKNPIAEAVSAEGSLETVKKLALKRTSCTAAVNSVAGTCRPSPVGIPGPHVSDKTAKVLGKDNQSLRRLSYNAVTYRSKIGTKKTKECPADVRLLPESETRKGLTQTGKSSCSEDRAVGLDITSSVGHIQSNVAIDDVTLLQMIMNKQKP</sequence>
<keyword evidence="3" id="KW-0732">Signal</keyword>